<accession>A0A7W5B8R4</accession>
<reference evidence="1 2" key="1">
    <citation type="submission" date="2020-08" db="EMBL/GenBank/DDBJ databases">
        <title>Genomic Encyclopedia of Type Strains, Phase III (KMG-III): the genomes of soil and plant-associated and newly described type strains.</title>
        <authorList>
            <person name="Whitman W."/>
        </authorList>
    </citation>
    <scope>NUCLEOTIDE SEQUENCE [LARGE SCALE GENOMIC DNA]</scope>
    <source>
        <strain evidence="1 2">CECT 8897</strain>
    </source>
</reference>
<dbReference type="AlphaFoldDB" id="A0A7W5B8R4"/>
<dbReference type="EMBL" id="JACHXD010000003">
    <property type="protein sequence ID" value="MBB3118621.1"/>
    <property type="molecule type" value="Genomic_DNA"/>
</dbReference>
<keyword evidence="2" id="KW-1185">Reference proteome</keyword>
<comment type="caution">
    <text evidence="1">The sequence shown here is derived from an EMBL/GenBank/DDBJ whole genome shotgun (WGS) entry which is preliminary data.</text>
</comment>
<protein>
    <submittedName>
        <fullName evidence="1">Uncharacterized protein</fullName>
    </submittedName>
</protein>
<evidence type="ECO:0000313" key="1">
    <source>
        <dbReference type="EMBL" id="MBB3118621.1"/>
    </source>
</evidence>
<proteinExistence type="predicted"/>
<dbReference type="Proteomes" id="UP000541535">
    <property type="component" value="Unassembled WGS sequence"/>
</dbReference>
<organism evidence="1 2">
    <name type="scientific">Pseudoduganella violacea</name>
    <dbReference type="NCBI Taxonomy" id="1715466"/>
    <lineage>
        <taxon>Bacteria</taxon>
        <taxon>Pseudomonadati</taxon>
        <taxon>Pseudomonadota</taxon>
        <taxon>Betaproteobacteria</taxon>
        <taxon>Burkholderiales</taxon>
        <taxon>Oxalobacteraceae</taxon>
        <taxon>Telluria group</taxon>
        <taxon>Pseudoduganella</taxon>
    </lineage>
</organism>
<dbReference type="RefSeq" id="WP_183440505.1">
    <property type="nucleotide sequence ID" value="NZ_JACHXD010000003.1"/>
</dbReference>
<sequence length="92" mass="9598">MLKKINYSLSPGVCINSAGQGGILYVVPDGKVAEVTIVCGQGGSIQVNGVNFSVYSGVQPFKMKMAPNTSLGASYSSSGISFFIQESCGFYD</sequence>
<evidence type="ECO:0000313" key="2">
    <source>
        <dbReference type="Proteomes" id="UP000541535"/>
    </source>
</evidence>
<name>A0A7W5B8R4_9BURK</name>
<gene>
    <name evidence="1" type="ORF">FHS03_001652</name>
</gene>